<feature type="transmembrane region" description="Helical" evidence="1">
    <location>
        <begin position="190"/>
        <end position="212"/>
    </location>
</feature>
<protein>
    <recommendedName>
        <fullName evidence="4">RTA1-domain-containing protein</fullName>
    </recommendedName>
</protein>
<feature type="transmembrane region" description="Helical" evidence="1">
    <location>
        <begin position="44"/>
        <end position="65"/>
    </location>
</feature>
<gene>
    <name evidence="2" type="ORF">BD410DRAFT_804270</name>
</gene>
<evidence type="ECO:0000313" key="3">
    <source>
        <dbReference type="Proteomes" id="UP000294933"/>
    </source>
</evidence>
<dbReference type="EMBL" id="ML170181">
    <property type="protein sequence ID" value="TDL21330.1"/>
    <property type="molecule type" value="Genomic_DNA"/>
</dbReference>
<name>A0A4Y7Q3G1_9AGAM</name>
<dbReference type="Proteomes" id="UP000294933">
    <property type="component" value="Unassembled WGS sequence"/>
</dbReference>
<keyword evidence="1" id="KW-0472">Membrane</keyword>
<evidence type="ECO:0008006" key="4">
    <source>
        <dbReference type="Google" id="ProtNLM"/>
    </source>
</evidence>
<evidence type="ECO:0000256" key="1">
    <source>
        <dbReference type="SAM" id="Phobius"/>
    </source>
</evidence>
<sequence>MSNSSPTLAPAGILEMTSLFILLNRGNLAGVAEISEIWRSRFNGANVLFLVARYSFIAYAVLSLYEFHTNPSELIGLYGILILRTYAIYQKRGWILGILTFPFLLKLGIQTIANGTKYRYCNMTPLSFDAGIGKKCGESLPDTHLRLLKRLSLATQILSLVLDVLVFGLTTTKTIGHVIEMRKFGFRHSLGYYILRDGIMYFSAIVLYRIVYVLANVGRSRVRVLTEVIYVIPFVLVNRLVLNLRRVSHVSCANGRTLGTIGTIPEPVFAINSVLGNIGAPLRMGTEDDEIEEMDDEDEIEEMRL</sequence>
<reference evidence="2 3" key="1">
    <citation type="submission" date="2018-06" db="EMBL/GenBank/DDBJ databases">
        <title>A transcriptomic atlas of mushroom development highlights an independent origin of complex multicellularity.</title>
        <authorList>
            <consortium name="DOE Joint Genome Institute"/>
            <person name="Krizsan K."/>
            <person name="Almasi E."/>
            <person name="Merenyi Z."/>
            <person name="Sahu N."/>
            <person name="Viragh M."/>
            <person name="Koszo T."/>
            <person name="Mondo S."/>
            <person name="Kiss B."/>
            <person name="Balint B."/>
            <person name="Kues U."/>
            <person name="Barry K."/>
            <person name="Hegedus J.C."/>
            <person name="Henrissat B."/>
            <person name="Johnson J."/>
            <person name="Lipzen A."/>
            <person name="Ohm R."/>
            <person name="Nagy I."/>
            <person name="Pangilinan J."/>
            <person name="Yan J."/>
            <person name="Xiong Y."/>
            <person name="Grigoriev I.V."/>
            <person name="Hibbett D.S."/>
            <person name="Nagy L.G."/>
        </authorList>
    </citation>
    <scope>NUCLEOTIDE SEQUENCE [LARGE SCALE GENOMIC DNA]</scope>
    <source>
        <strain evidence="2 3">SZMC22713</strain>
    </source>
</reference>
<proteinExistence type="predicted"/>
<keyword evidence="3" id="KW-1185">Reference proteome</keyword>
<organism evidence="2 3">
    <name type="scientific">Rickenella mellea</name>
    <dbReference type="NCBI Taxonomy" id="50990"/>
    <lineage>
        <taxon>Eukaryota</taxon>
        <taxon>Fungi</taxon>
        <taxon>Dikarya</taxon>
        <taxon>Basidiomycota</taxon>
        <taxon>Agaricomycotina</taxon>
        <taxon>Agaricomycetes</taxon>
        <taxon>Hymenochaetales</taxon>
        <taxon>Rickenellaceae</taxon>
        <taxon>Rickenella</taxon>
    </lineage>
</organism>
<keyword evidence="1" id="KW-0812">Transmembrane</keyword>
<dbReference type="VEuPathDB" id="FungiDB:BD410DRAFT_804270"/>
<keyword evidence="1" id="KW-1133">Transmembrane helix</keyword>
<dbReference type="AlphaFoldDB" id="A0A4Y7Q3G1"/>
<feature type="transmembrane region" description="Helical" evidence="1">
    <location>
        <begin position="94"/>
        <end position="113"/>
    </location>
</feature>
<accession>A0A4Y7Q3G1</accession>
<feature type="transmembrane region" description="Helical" evidence="1">
    <location>
        <begin position="151"/>
        <end position="169"/>
    </location>
</feature>
<evidence type="ECO:0000313" key="2">
    <source>
        <dbReference type="EMBL" id="TDL21330.1"/>
    </source>
</evidence>